<evidence type="ECO:0000313" key="3">
    <source>
        <dbReference type="EMBL" id="HIU60330.1"/>
    </source>
</evidence>
<dbReference type="EMBL" id="DVNF01000085">
    <property type="protein sequence ID" value="HIU60330.1"/>
    <property type="molecule type" value="Genomic_DNA"/>
</dbReference>
<dbReference type="AlphaFoldDB" id="A0A9D1MHJ1"/>
<dbReference type="FunFam" id="1.50.10.10:FF:000021">
    <property type="entry name" value="N-acylglucosamine 2-epimerase"/>
    <property type="match status" value="1"/>
</dbReference>
<dbReference type="InterPro" id="IPR008928">
    <property type="entry name" value="6-hairpin_glycosidase_sf"/>
</dbReference>
<sequence>MLISEYIDLFERELFESCAPFWVKYGFDHENGGITTCLDREGKVYSTDKSVWMQGRCGYMYSRLHNVFPDRDPGEWLPLAKSAIDFATAHCIDTDGRMFFQVTADGRPLRKRRYMFSETFYIIACAEYYKATGDKNYLQRAEKYYDFVWNMYLDPSTDPYKITPKMVPGVRDTKALAVPMILLNVTSVMMSVLPKDHKYPENAKKLVKDIMAFRYADTSFMLESVGINGEYYGESASARIINPGHDIELSWFLLDEAVRTGDKKLQDFAEKVFNTAIDFGWDDEYGGILYFKDLEGKPVEAYEHDMKLWWPHNEAVIASLRLYKLTGAERYWDWFERVTDYAFEKFSDFKYGEWYGYLRRDGRPTRPPCKGHTYKGPFHVMRMLTEGIQTLKKLQKNDK</sequence>
<evidence type="ECO:0000313" key="4">
    <source>
        <dbReference type="Proteomes" id="UP000824094"/>
    </source>
</evidence>
<reference evidence="3" key="2">
    <citation type="journal article" date="2021" name="PeerJ">
        <title>Extensive microbial diversity within the chicken gut microbiome revealed by metagenomics and culture.</title>
        <authorList>
            <person name="Gilroy R."/>
            <person name="Ravi A."/>
            <person name="Getino M."/>
            <person name="Pursley I."/>
            <person name="Horton D.L."/>
            <person name="Alikhan N.F."/>
            <person name="Baker D."/>
            <person name="Gharbi K."/>
            <person name="Hall N."/>
            <person name="Watson M."/>
            <person name="Adriaenssens E.M."/>
            <person name="Foster-Nyarko E."/>
            <person name="Jarju S."/>
            <person name="Secka A."/>
            <person name="Antonio M."/>
            <person name="Oren A."/>
            <person name="Chaudhuri R.R."/>
            <person name="La Ragione R."/>
            <person name="Hildebrand F."/>
            <person name="Pallen M.J."/>
        </authorList>
    </citation>
    <scope>NUCLEOTIDE SEQUENCE</scope>
    <source>
        <strain evidence="3">18911</strain>
    </source>
</reference>
<proteinExistence type="inferred from homology"/>
<dbReference type="PANTHER" id="PTHR15108">
    <property type="entry name" value="N-ACYLGLUCOSAMINE-2-EPIMERASE"/>
    <property type="match status" value="1"/>
</dbReference>
<dbReference type="InterPro" id="IPR010819">
    <property type="entry name" value="AGE/CE"/>
</dbReference>
<evidence type="ECO:0000256" key="1">
    <source>
        <dbReference type="ARBA" id="ARBA00008558"/>
    </source>
</evidence>
<dbReference type="Gene3D" id="1.50.10.10">
    <property type="match status" value="1"/>
</dbReference>
<dbReference type="Pfam" id="PF07221">
    <property type="entry name" value="GlcNAc_2-epim"/>
    <property type="match status" value="1"/>
</dbReference>
<dbReference type="SUPFAM" id="SSF48208">
    <property type="entry name" value="Six-hairpin glycosidases"/>
    <property type="match status" value="1"/>
</dbReference>
<evidence type="ECO:0000256" key="2">
    <source>
        <dbReference type="ARBA" id="ARBA00023235"/>
    </source>
</evidence>
<gene>
    <name evidence="3" type="ORF">IAB05_02935</name>
</gene>
<name>A0A9D1MHJ1_9FIRM</name>
<dbReference type="GO" id="GO:0016853">
    <property type="term" value="F:isomerase activity"/>
    <property type="evidence" value="ECO:0007669"/>
    <property type="project" value="UniProtKB-KW"/>
</dbReference>
<reference evidence="3" key="1">
    <citation type="submission" date="2020-10" db="EMBL/GenBank/DDBJ databases">
        <authorList>
            <person name="Gilroy R."/>
        </authorList>
    </citation>
    <scope>NUCLEOTIDE SEQUENCE</scope>
    <source>
        <strain evidence="3">18911</strain>
    </source>
</reference>
<keyword evidence="2" id="KW-0413">Isomerase</keyword>
<comment type="similarity">
    <text evidence="1">Belongs to the N-acylglucosamine 2-epimerase family.</text>
</comment>
<comment type="caution">
    <text evidence="3">The sequence shown here is derived from an EMBL/GenBank/DDBJ whole genome shotgun (WGS) entry which is preliminary data.</text>
</comment>
<dbReference type="InterPro" id="IPR012341">
    <property type="entry name" value="6hp_glycosidase-like_sf"/>
</dbReference>
<dbReference type="GO" id="GO:0005975">
    <property type="term" value="P:carbohydrate metabolic process"/>
    <property type="evidence" value="ECO:0007669"/>
    <property type="project" value="InterPro"/>
</dbReference>
<dbReference type="Proteomes" id="UP000824094">
    <property type="component" value="Unassembled WGS sequence"/>
</dbReference>
<organism evidence="3 4">
    <name type="scientific">Candidatus Stercoripulliclostridium merdigallinarum</name>
    <dbReference type="NCBI Taxonomy" id="2840951"/>
    <lineage>
        <taxon>Bacteria</taxon>
        <taxon>Bacillati</taxon>
        <taxon>Bacillota</taxon>
        <taxon>Clostridia</taxon>
        <taxon>Eubacteriales</taxon>
        <taxon>Candidatus Stercoripulliclostridium</taxon>
    </lineage>
</organism>
<accession>A0A9D1MHJ1</accession>
<protein>
    <submittedName>
        <fullName evidence="3">AGE family epimerase/isomerase</fullName>
    </submittedName>
</protein>